<keyword evidence="2" id="KW-1133">Transmembrane helix</keyword>
<proteinExistence type="predicted"/>
<dbReference type="OrthoDB" id="4991144at2"/>
<keyword evidence="2" id="KW-0472">Membrane</keyword>
<accession>A0A506XRT9</accession>
<name>A0A506XRT9_9MICO</name>
<keyword evidence="2" id="KW-0812">Transmembrane</keyword>
<dbReference type="RefSeq" id="WP_141162804.1">
    <property type="nucleotide sequence ID" value="NZ_VHQG01000002.1"/>
</dbReference>
<feature type="compositionally biased region" description="Polar residues" evidence="1">
    <location>
        <begin position="23"/>
        <end position="36"/>
    </location>
</feature>
<gene>
    <name evidence="3" type="ORF">FJ657_05980</name>
</gene>
<reference evidence="3 4" key="1">
    <citation type="submission" date="2019-06" db="EMBL/GenBank/DDBJ databases">
        <authorList>
            <person name="Li F."/>
        </authorList>
    </citation>
    <scope>NUCLEOTIDE SEQUENCE [LARGE SCALE GENOMIC DNA]</scope>
    <source>
        <strain evidence="3 4">10F1D-1</strain>
    </source>
</reference>
<sequence>MSDPQSGFGYPSEKPVRNPPQNPYGSPEQNPYGSPSPQNPYAPGPQSSPGAPQQQQPYPQQQHPQRPAGPQPWSPAPAPGYYPASAPRRRGLSTGGVLAIVLGSVGLVVIAGVVLVAVVIVGVIRGETARPVYPSAAPTSPSSGAYDLVDRPAFTAYVTRVTQLRDTYLQARRDGSIHQWVPATTTGDDYASAFIYLLTDKKAATNFMLRGTTTDDDPAVLDAKVAAWDAELTELERKFLAGEPFGVNITIKRSDGTTFHYDGAAGPNG</sequence>
<protein>
    <submittedName>
        <fullName evidence="3">Uncharacterized protein</fullName>
    </submittedName>
</protein>
<keyword evidence="4" id="KW-1185">Reference proteome</keyword>
<comment type="caution">
    <text evidence="3">The sequence shown here is derived from an EMBL/GenBank/DDBJ whole genome shotgun (WGS) entry which is preliminary data.</text>
</comment>
<evidence type="ECO:0000313" key="4">
    <source>
        <dbReference type="Proteomes" id="UP000316252"/>
    </source>
</evidence>
<feature type="compositionally biased region" description="Pro residues" evidence="1">
    <location>
        <begin position="67"/>
        <end position="80"/>
    </location>
</feature>
<dbReference type="Proteomes" id="UP000316252">
    <property type="component" value="Unassembled WGS sequence"/>
</dbReference>
<evidence type="ECO:0000256" key="1">
    <source>
        <dbReference type="SAM" id="MobiDB-lite"/>
    </source>
</evidence>
<evidence type="ECO:0000256" key="2">
    <source>
        <dbReference type="SAM" id="Phobius"/>
    </source>
</evidence>
<feature type="region of interest" description="Disordered" evidence="1">
    <location>
        <begin position="1"/>
        <end position="87"/>
    </location>
</feature>
<dbReference type="AlphaFoldDB" id="A0A506XRT9"/>
<feature type="compositionally biased region" description="Low complexity" evidence="1">
    <location>
        <begin position="44"/>
        <end position="66"/>
    </location>
</feature>
<evidence type="ECO:0000313" key="3">
    <source>
        <dbReference type="EMBL" id="TPW75444.1"/>
    </source>
</evidence>
<organism evidence="3 4">
    <name type="scientific">Schumannella soli</name>
    <dbReference type="NCBI Taxonomy" id="2590779"/>
    <lineage>
        <taxon>Bacteria</taxon>
        <taxon>Bacillati</taxon>
        <taxon>Actinomycetota</taxon>
        <taxon>Actinomycetes</taxon>
        <taxon>Micrococcales</taxon>
        <taxon>Microbacteriaceae</taxon>
        <taxon>Schumannella</taxon>
    </lineage>
</organism>
<dbReference type="EMBL" id="VHQG01000002">
    <property type="protein sequence ID" value="TPW75444.1"/>
    <property type="molecule type" value="Genomic_DNA"/>
</dbReference>
<feature type="transmembrane region" description="Helical" evidence="2">
    <location>
        <begin position="97"/>
        <end position="124"/>
    </location>
</feature>